<evidence type="ECO:0000313" key="2">
    <source>
        <dbReference type="EMBL" id="PAV84003.1"/>
    </source>
</evidence>
<evidence type="ECO:0000313" key="3">
    <source>
        <dbReference type="Proteomes" id="UP000218231"/>
    </source>
</evidence>
<proteinExistence type="predicted"/>
<organism evidence="2 3">
    <name type="scientific">Diploscapter pachys</name>
    <dbReference type="NCBI Taxonomy" id="2018661"/>
    <lineage>
        <taxon>Eukaryota</taxon>
        <taxon>Metazoa</taxon>
        <taxon>Ecdysozoa</taxon>
        <taxon>Nematoda</taxon>
        <taxon>Chromadorea</taxon>
        <taxon>Rhabditida</taxon>
        <taxon>Rhabditina</taxon>
        <taxon>Rhabditomorpha</taxon>
        <taxon>Rhabditoidea</taxon>
        <taxon>Rhabditidae</taxon>
        <taxon>Diploscapter</taxon>
    </lineage>
</organism>
<accession>A0A2A2LCU6</accession>
<dbReference type="Pfam" id="PF25093">
    <property type="entry name" value="DUF7807"/>
    <property type="match status" value="1"/>
</dbReference>
<keyword evidence="1" id="KW-0472">Membrane</keyword>
<reference evidence="2 3" key="1">
    <citation type="journal article" date="2017" name="Curr. Biol.">
        <title>Genome architecture and evolution of a unichromosomal asexual nematode.</title>
        <authorList>
            <person name="Fradin H."/>
            <person name="Zegar C."/>
            <person name="Gutwein M."/>
            <person name="Lucas J."/>
            <person name="Kovtun M."/>
            <person name="Corcoran D."/>
            <person name="Baugh L.R."/>
            <person name="Kiontke K."/>
            <person name="Gunsalus K."/>
            <person name="Fitch D.H."/>
            <person name="Piano F."/>
        </authorList>
    </citation>
    <scope>NUCLEOTIDE SEQUENCE [LARGE SCALE GENOMIC DNA]</scope>
    <source>
        <strain evidence="2">PF1309</strain>
    </source>
</reference>
<dbReference type="Proteomes" id="UP000218231">
    <property type="component" value="Unassembled WGS sequence"/>
</dbReference>
<gene>
    <name evidence="2" type="ORF">WR25_17945</name>
</gene>
<evidence type="ECO:0000256" key="1">
    <source>
        <dbReference type="SAM" id="Phobius"/>
    </source>
</evidence>
<dbReference type="PANTHER" id="PTHR34851:SF5">
    <property type="entry name" value="MARVEL DOMAIN-CONTAINING PROTEIN"/>
    <property type="match status" value="1"/>
</dbReference>
<keyword evidence="1" id="KW-0812">Transmembrane</keyword>
<dbReference type="InterPro" id="IPR056709">
    <property type="entry name" value="DUF7807"/>
</dbReference>
<dbReference type="PANTHER" id="PTHR34851">
    <property type="entry name" value="PROTEIN CBG05235-RELATED"/>
    <property type="match status" value="1"/>
</dbReference>
<dbReference type="OrthoDB" id="5862767at2759"/>
<protein>
    <submittedName>
        <fullName evidence="2">Uncharacterized protein</fullName>
    </submittedName>
</protein>
<name>A0A2A2LCU6_9BILA</name>
<dbReference type="AlphaFoldDB" id="A0A2A2LCU6"/>
<keyword evidence="1" id="KW-1133">Transmembrane helix</keyword>
<feature type="transmembrane region" description="Helical" evidence="1">
    <location>
        <begin position="168"/>
        <end position="192"/>
    </location>
</feature>
<sequence>MSFLSSGRILSSSRPRFYNRLAQTQSSASASTSFTTDSIGDADANYQSQINKPRASIHSSASAPDLSATTRLIREKMKISSDGGLAEQHTSFPHFDSQYKCCCNAIHVRFLSIIICIGLFIGCVNAIYKPDGYFGDWIQSYVIGQAVEVYSIDEKNEKRLEETVDMKLLIRLCATLSAIAFFISFLVTCWWLSVVYKCYRYFADMNRHREPFDRPVLYSVHYTNSAY</sequence>
<comment type="caution">
    <text evidence="2">The sequence shown here is derived from an EMBL/GenBank/DDBJ whole genome shotgun (WGS) entry which is preliminary data.</text>
</comment>
<feature type="transmembrane region" description="Helical" evidence="1">
    <location>
        <begin position="108"/>
        <end position="128"/>
    </location>
</feature>
<dbReference type="STRING" id="2018661.A0A2A2LCU6"/>
<dbReference type="EMBL" id="LIAE01006898">
    <property type="protein sequence ID" value="PAV84003.1"/>
    <property type="molecule type" value="Genomic_DNA"/>
</dbReference>
<keyword evidence="3" id="KW-1185">Reference proteome</keyword>